<dbReference type="PANTHER" id="PTHR45527">
    <property type="entry name" value="NONRIBOSOMAL PEPTIDE SYNTHETASE"/>
    <property type="match status" value="1"/>
</dbReference>
<name>A0AAE3GRB2_9CYAN</name>
<sequence>MSQVTLEAQQHQDLPFQTLSEFPNLARIPLNRATFILQNTPFRPLELAGIAVKPLKKEQETADFELFLSMREILGELNGQLQYKTNLFEESTIAQMVANFQILLESIVANPAQPLDSLSVKVKNNTFVSESDKSRQESPVTFIAPRNELERQLTKIWEKVLGIQPISITDNFFDFGGHSMLGVRLFSEIEKIFGKNIPLVTLFQTPTIEQLASIFHAQVSSGSHSCIVPIKPDGCQPPFFFIGSIGYAQKLAPYLISPGVIPVSSSSGEDDTVSGSQL</sequence>
<reference evidence="5" key="1">
    <citation type="submission" date="2022-06" db="EMBL/GenBank/DDBJ databases">
        <title>New cyanobacteria of genus Symplocastrum in benthos of Lake Baikal.</title>
        <authorList>
            <person name="Sorokovikova E."/>
            <person name="Tikhonova I."/>
            <person name="Krasnopeev A."/>
            <person name="Evseev P."/>
            <person name="Gladkikh A."/>
            <person name="Belykh O."/>
        </authorList>
    </citation>
    <scope>NUCLEOTIDE SEQUENCE</scope>
    <source>
        <strain evidence="5">BBK-W-15</strain>
    </source>
</reference>
<dbReference type="InterPro" id="IPR029058">
    <property type="entry name" value="AB_hydrolase_fold"/>
</dbReference>
<dbReference type="PROSITE" id="PS50075">
    <property type="entry name" value="CARRIER"/>
    <property type="match status" value="1"/>
</dbReference>
<organism evidence="5 6">
    <name type="scientific">Limnofasciculus baicalensis BBK-W-15</name>
    <dbReference type="NCBI Taxonomy" id="2699891"/>
    <lineage>
        <taxon>Bacteria</taxon>
        <taxon>Bacillati</taxon>
        <taxon>Cyanobacteriota</taxon>
        <taxon>Cyanophyceae</taxon>
        <taxon>Coleofasciculales</taxon>
        <taxon>Coleofasciculaceae</taxon>
        <taxon>Limnofasciculus</taxon>
        <taxon>Limnofasciculus baicalensis</taxon>
    </lineage>
</organism>
<dbReference type="Proteomes" id="UP001204953">
    <property type="component" value="Unassembled WGS sequence"/>
</dbReference>
<dbReference type="InterPro" id="IPR023213">
    <property type="entry name" value="CAT-like_dom_sf"/>
</dbReference>
<dbReference type="GO" id="GO:0043041">
    <property type="term" value="P:amino acid activation for nonribosomal peptide biosynthetic process"/>
    <property type="evidence" value="ECO:0007669"/>
    <property type="project" value="TreeGrafter"/>
</dbReference>
<accession>A0AAE3GRB2</accession>
<dbReference type="InterPro" id="IPR020806">
    <property type="entry name" value="PKS_PP-bd"/>
</dbReference>
<dbReference type="SMART" id="SM00823">
    <property type="entry name" value="PKS_PP"/>
    <property type="match status" value="1"/>
</dbReference>
<keyword evidence="2" id="KW-0596">Phosphopantetheine</keyword>
<dbReference type="InterPro" id="IPR036736">
    <property type="entry name" value="ACP-like_sf"/>
</dbReference>
<dbReference type="Gene3D" id="3.40.50.1820">
    <property type="entry name" value="alpha/beta hydrolase"/>
    <property type="match status" value="1"/>
</dbReference>
<dbReference type="InterPro" id="IPR001242">
    <property type="entry name" value="Condensation_dom"/>
</dbReference>
<dbReference type="GO" id="GO:0031177">
    <property type="term" value="F:phosphopantetheine binding"/>
    <property type="evidence" value="ECO:0007669"/>
    <property type="project" value="InterPro"/>
</dbReference>
<proteinExistence type="predicted"/>
<dbReference type="GO" id="GO:0044550">
    <property type="term" value="P:secondary metabolite biosynthetic process"/>
    <property type="evidence" value="ECO:0007669"/>
    <property type="project" value="TreeGrafter"/>
</dbReference>
<evidence type="ECO:0000256" key="2">
    <source>
        <dbReference type="ARBA" id="ARBA00022450"/>
    </source>
</evidence>
<dbReference type="SUPFAM" id="SSF52777">
    <property type="entry name" value="CoA-dependent acyltransferases"/>
    <property type="match status" value="1"/>
</dbReference>
<dbReference type="Gene3D" id="3.30.559.30">
    <property type="entry name" value="Nonribosomal peptide synthetase, condensation domain"/>
    <property type="match status" value="1"/>
</dbReference>
<evidence type="ECO:0000256" key="1">
    <source>
        <dbReference type="ARBA" id="ARBA00001957"/>
    </source>
</evidence>
<dbReference type="GO" id="GO:0008610">
    <property type="term" value="P:lipid biosynthetic process"/>
    <property type="evidence" value="ECO:0007669"/>
    <property type="project" value="UniProtKB-ARBA"/>
</dbReference>
<dbReference type="SUPFAM" id="SSF47336">
    <property type="entry name" value="ACP-like"/>
    <property type="match status" value="1"/>
</dbReference>
<keyword evidence="3" id="KW-0597">Phosphoprotein</keyword>
<comment type="caution">
    <text evidence="5">The sequence shown here is derived from an EMBL/GenBank/DDBJ whole genome shotgun (WGS) entry which is preliminary data.</text>
</comment>
<dbReference type="EMBL" id="JAMZMM010000054">
    <property type="protein sequence ID" value="MCP2728423.1"/>
    <property type="molecule type" value="Genomic_DNA"/>
</dbReference>
<dbReference type="Pfam" id="PF00550">
    <property type="entry name" value="PP-binding"/>
    <property type="match status" value="1"/>
</dbReference>
<dbReference type="GO" id="GO:0005829">
    <property type="term" value="C:cytosol"/>
    <property type="evidence" value="ECO:0007669"/>
    <property type="project" value="TreeGrafter"/>
</dbReference>
<gene>
    <name evidence="5" type="ORF">NJ959_08040</name>
</gene>
<evidence type="ECO:0000259" key="4">
    <source>
        <dbReference type="PROSITE" id="PS50075"/>
    </source>
</evidence>
<dbReference type="InterPro" id="IPR009081">
    <property type="entry name" value="PP-bd_ACP"/>
</dbReference>
<keyword evidence="6" id="KW-1185">Reference proteome</keyword>
<evidence type="ECO:0000313" key="6">
    <source>
        <dbReference type="Proteomes" id="UP001204953"/>
    </source>
</evidence>
<comment type="cofactor">
    <cofactor evidence="1">
        <name>pantetheine 4'-phosphate</name>
        <dbReference type="ChEBI" id="CHEBI:47942"/>
    </cofactor>
</comment>
<dbReference type="Gene3D" id="3.30.559.10">
    <property type="entry name" value="Chloramphenicol acetyltransferase-like domain"/>
    <property type="match status" value="1"/>
</dbReference>
<dbReference type="Pfam" id="PF00668">
    <property type="entry name" value="Condensation"/>
    <property type="match status" value="1"/>
</dbReference>
<dbReference type="FunFam" id="1.10.1200.10:FF:000005">
    <property type="entry name" value="Nonribosomal peptide synthetase 1"/>
    <property type="match status" value="1"/>
</dbReference>
<dbReference type="RefSeq" id="WP_254011220.1">
    <property type="nucleotide sequence ID" value="NZ_JAMZMM010000054.1"/>
</dbReference>
<protein>
    <submittedName>
        <fullName evidence="5">Phosphopantetheine-binding protein</fullName>
    </submittedName>
</protein>
<dbReference type="GO" id="GO:0003824">
    <property type="term" value="F:catalytic activity"/>
    <property type="evidence" value="ECO:0007669"/>
    <property type="project" value="InterPro"/>
</dbReference>
<dbReference type="PANTHER" id="PTHR45527:SF1">
    <property type="entry name" value="FATTY ACID SYNTHASE"/>
    <property type="match status" value="1"/>
</dbReference>
<dbReference type="AlphaFoldDB" id="A0AAE3GRB2"/>
<evidence type="ECO:0000313" key="5">
    <source>
        <dbReference type="EMBL" id="MCP2728423.1"/>
    </source>
</evidence>
<feature type="domain" description="Carrier" evidence="4">
    <location>
        <begin position="144"/>
        <end position="219"/>
    </location>
</feature>
<evidence type="ECO:0000256" key="3">
    <source>
        <dbReference type="ARBA" id="ARBA00022553"/>
    </source>
</evidence>